<evidence type="ECO:0000259" key="3">
    <source>
        <dbReference type="Pfam" id="PF07814"/>
    </source>
</evidence>
<feature type="domain" description="Wings apart-like protein C-terminal" evidence="3">
    <location>
        <begin position="267"/>
        <end position="731"/>
    </location>
</feature>
<dbReference type="Gene3D" id="1.25.10.10">
    <property type="entry name" value="Leucine-rich Repeat Variant"/>
    <property type="match status" value="1"/>
</dbReference>
<evidence type="ECO:0000256" key="2">
    <source>
        <dbReference type="SAM" id="MobiDB-lite"/>
    </source>
</evidence>
<proteinExistence type="inferred from homology"/>
<feature type="compositionally biased region" description="Polar residues" evidence="2">
    <location>
        <begin position="156"/>
        <end position="168"/>
    </location>
</feature>
<evidence type="ECO:0000256" key="1">
    <source>
        <dbReference type="ARBA" id="ARBA00006854"/>
    </source>
</evidence>
<dbReference type="InterPro" id="IPR022771">
    <property type="entry name" value="WAPL_C"/>
</dbReference>
<keyword evidence="5" id="KW-1185">Reference proteome</keyword>
<dbReference type="Pfam" id="PF07814">
    <property type="entry name" value="WAPL"/>
    <property type="match status" value="1"/>
</dbReference>
<sequence length="868" mass="91492">MLGLIDQRVRGTLDSIYSSLSSALPCADHDSLTSQTASEDEHDPASNLKASHTAQEVETNTEKSVPESPSVKQHTAQHEPAFLQRLMVKQDTHAVSWSAKSSSSSDWGDTAEDGSAEVSAQPVQLDTSEQPCDSAAAAAPSDKPTPTMPCAEHSQKALQPSETGQEEQAQAAKPLRPSGGSQNSDRQSKGPVLKRPASAGALAGSQGSAGSRKRKAGPSNAMDGAEQRKRNGRSGSAGLSWLGTSAAQRVAPADTQDAPACASKGPTVMEAQECGEQFQLQDDIQYALDGLCASALPSDRACSAAQLAEMAATRRGRLALRAGGLFQDVMGAASRLPLNREPLTALAIAVMLLAFAKDRAEQAALRHDSALSVLKKLLQCQDDANVKTGDSRTMQARTTLARILKDFAFVTSLPIAQRLCPCALAIAALSGALDPQQASSASEELKAALLEQGVLRTLAELSAEFAARLAAAPKGDTARPLWNLHRCLLTLEYATFACPANEQELVHLRLAAPVQPCSRPLHESSKAQSRQKAVAAALVASERGNDLDAEAPLPPRHSSAPEISCSPPNGRMSRMQLSQEDSHGKQKGQSGKRGGRRSQSQRQEQEQRINSSAAAEEPQEKGHLFPAWLTQQVTALFPGSSGAPSRGLRRDCLQCMLSVLMNLTHNNAAGTAAVVAAGGLEAAAHVVDSVLGPPEEETLFVRIADRRRLLEGLDLVSTTLGLLINLAEQDKACQPVLAGLALPHGKRMVPLLCRLMQAGGKQPDSRTPRKNGSPGLEVTEEQLVAGEEEGAASIVEVYAALLLGFVTESDLAQQKVVDAHLDGGMATVTAAVKRCLQFYVDANAVTAKTEASLRVLIASLEGADKMGS</sequence>
<dbReference type="Proteomes" id="UP001497392">
    <property type="component" value="Unassembled WGS sequence"/>
</dbReference>
<dbReference type="PANTHER" id="PTHR22100:SF13">
    <property type="entry name" value="WINGS APART-LIKE PROTEIN HOMOLOG"/>
    <property type="match status" value="1"/>
</dbReference>
<evidence type="ECO:0000313" key="5">
    <source>
        <dbReference type="Proteomes" id="UP001497392"/>
    </source>
</evidence>
<feature type="compositionally biased region" description="Low complexity" evidence="2">
    <location>
        <begin position="197"/>
        <end position="210"/>
    </location>
</feature>
<accession>A0ABP1FP69</accession>
<protein>
    <submittedName>
        <fullName evidence="4">G1763 protein</fullName>
    </submittedName>
</protein>
<feature type="region of interest" description="Disordered" evidence="2">
    <location>
        <begin position="28"/>
        <end position="77"/>
    </location>
</feature>
<feature type="compositionally biased region" description="Polar residues" evidence="2">
    <location>
        <begin position="48"/>
        <end position="58"/>
    </location>
</feature>
<feature type="region of interest" description="Disordered" evidence="2">
    <location>
        <begin position="97"/>
        <end position="239"/>
    </location>
</feature>
<feature type="compositionally biased region" description="Polar residues" evidence="2">
    <location>
        <begin position="121"/>
        <end position="131"/>
    </location>
</feature>
<reference evidence="4 5" key="1">
    <citation type="submission" date="2024-06" db="EMBL/GenBank/DDBJ databases">
        <authorList>
            <person name="Kraege A."/>
            <person name="Thomma B."/>
        </authorList>
    </citation>
    <scope>NUCLEOTIDE SEQUENCE [LARGE SCALE GENOMIC DNA]</scope>
</reference>
<comment type="caution">
    <text evidence="4">The sequence shown here is derived from an EMBL/GenBank/DDBJ whole genome shotgun (WGS) entry which is preliminary data.</text>
</comment>
<dbReference type="InterPro" id="IPR039874">
    <property type="entry name" value="WAPL"/>
</dbReference>
<dbReference type="EMBL" id="CAXHTA020000002">
    <property type="protein sequence ID" value="CAL5219847.1"/>
    <property type="molecule type" value="Genomic_DNA"/>
</dbReference>
<gene>
    <name evidence="4" type="primary">g1763</name>
    <name evidence="4" type="ORF">VP750_LOCUS1506</name>
</gene>
<comment type="similarity">
    <text evidence="1">Belongs to the WAPL family.</text>
</comment>
<organism evidence="4 5">
    <name type="scientific">Coccomyxa viridis</name>
    <dbReference type="NCBI Taxonomy" id="1274662"/>
    <lineage>
        <taxon>Eukaryota</taxon>
        <taxon>Viridiplantae</taxon>
        <taxon>Chlorophyta</taxon>
        <taxon>core chlorophytes</taxon>
        <taxon>Trebouxiophyceae</taxon>
        <taxon>Trebouxiophyceae incertae sedis</taxon>
        <taxon>Coccomyxaceae</taxon>
        <taxon>Coccomyxa</taxon>
    </lineage>
</organism>
<dbReference type="PANTHER" id="PTHR22100">
    <property type="entry name" value="WINGS APART-LIKE PROTEIN HOMOLOG"/>
    <property type="match status" value="1"/>
</dbReference>
<name>A0ABP1FP69_9CHLO</name>
<feature type="region of interest" description="Disordered" evidence="2">
    <location>
        <begin position="545"/>
        <end position="620"/>
    </location>
</feature>
<evidence type="ECO:0000313" key="4">
    <source>
        <dbReference type="EMBL" id="CAL5219847.1"/>
    </source>
</evidence>
<feature type="region of interest" description="Disordered" evidence="2">
    <location>
        <begin position="518"/>
        <end position="537"/>
    </location>
</feature>
<dbReference type="InterPro" id="IPR011989">
    <property type="entry name" value="ARM-like"/>
</dbReference>